<reference evidence="3" key="2">
    <citation type="journal article" date="2017" name="Genome Announc.">
        <title>Draft genome sequence of Paludibacter jiangxiensis NM7(T), a propionate-producing fermentative bacterium.</title>
        <authorList>
            <person name="Qiu Y.-L."/>
            <person name="Tourlousse D.M."/>
            <person name="Matsuura N."/>
            <person name="Ohashi A."/>
            <person name="Sekiguchi Y."/>
        </authorList>
    </citation>
    <scope>NUCLEOTIDE SEQUENCE [LARGE SCALE GENOMIC DNA]</scope>
    <source>
        <strain evidence="3">NM7</strain>
    </source>
</reference>
<keyword evidence="3" id="KW-1185">Reference proteome</keyword>
<dbReference type="Proteomes" id="UP000076586">
    <property type="component" value="Unassembled WGS sequence"/>
</dbReference>
<dbReference type="PANTHER" id="PTHR22916">
    <property type="entry name" value="GLYCOSYLTRANSFERASE"/>
    <property type="match status" value="1"/>
</dbReference>
<dbReference type="STRING" id="681398.PJIAN_3173"/>
<feature type="domain" description="Glycosyltransferase 2-like" evidence="1">
    <location>
        <begin position="5"/>
        <end position="161"/>
    </location>
</feature>
<dbReference type="AlphaFoldDB" id="A0A170ZNN0"/>
<dbReference type="PANTHER" id="PTHR22916:SF67">
    <property type="entry name" value="COLANIC ACID BIOSYNTHESIS GLYCOSYL TRANSFERASE WCAE-RELATED"/>
    <property type="match status" value="1"/>
</dbReference>
<reference evidence="3" key="1">
    <citation type="submission" date="2016-04" db="EMBL/GenBank/DDBJ databases">
        <title>Draft genome sequence of Paludibacter jiangxiensis strain NM7.</title>
        <authorList>
            <person name="Qiu Y."/>
            <person name="Matsuura N."/>
            <person name="Ohashi A."/>
            <person name="Tourlousse M.D."/>
            <person name="Sekiguchi Y."/>
        </authorList>
    </citation>
    <scope>NUCLEOTIDE SEQUENCE [LARGE SCALE GENOMIC DNA]</scope>
    <source>
        <strain evidence="3">NM7</strain>
    </source>
</reference>
<dbReference type="EMBL" id="BDCR01000003">
    <property type="protein sequence ID" value="GAT62862.1"/>
    <property type="molecule type" value="Genomic_DNA"/>
</dbReference>
<evidence type="ECO:0000313" key="3">
    <source>
        <dbReference type="Proteomes" id="UP000076586"/>
    </source>
</evidence>
<dbReference type="InterPro" id="IPR001173">
    <property type="entry name" value="Glyco_trans_2-like"/>
</dbReference>
<evidence type="ECO:0000259" key="1">
    <source>
        <dbReference type="Pfam" id="PF00535"/>
    </source>
</evidence>
<keyword evidence="2" id="KW-0808">Transferase</keyword>
<name>A0A170ZNN0_9BACT</name>
<sequence>MCKLSIISINRNNADGLRKTIESVVSQTFTDFEYIVIDGASTDGSVDIIKQYSGRITYWVSEPDKGIYNAMNKGILKATGEYCLFLNSGDWLVNENILSDIKFYQRIEDIIYGNLIYLYNDKDPSTMFGIIETEITFYNFFATQSIPHQAAFIKRALFEKYGLYDESYSVVSDWLFFVKTIIFGNVSLKYININITNFDPYGISSLSHTYTIEGDKAMENTLPSRILKDYENFKYTIEENIELKKNIARLNHRFKLLDKLITYAKKQF</sequence>
<protein>
    <submittedName>
        <fullName evidence="2">Glycosyl transferase family 2</fullName>
    </submittedName>
</protein>
<dbReference type="GO" id="GO:0016758">
    <property type="term" value="F:hexosyltransferase activity"/>
    <property type="evidence" value="ECO:0007669"/>
    <property type="project" value="UniProtKB-ARBA"/>
</dbReference>
<dbReference type="InterPro" id="IPR029044">
    <property type="entry name" value="Nucleotide-diphossugar_trans"/>
</dbReference>
<evidence type="ECO:0000313" key="2">
    <source>
        <dbReference type="EMBL" id="GAT62862.1"/>
    </source>
</evidence>
<organism evidence="2 3">
    <name type="scientific">Paludibacter jiangxiensis</name>
    <dbReference type="NCBI Taxonomy" id="681398"/>
    <lineage>
        <taxon>Bacteria</taxon>
        <taxon>Pseudomonadati</taxon>
        <taxon>Bacteroidota</taxon>
        <taxon>Bacteroidia</taxon>
        <taxon>Bacteroidales</taxon>
        <taxon>Paludibacteraceae</taxon>
        <taxon>Paludibacter</taxon>
    </lineage>
</organism>
<dbReference type="Pfam" id="PF00535">
    <property type="entry name" value="Glycos_transf_2"/>
    <property type="match status" value="1"/>
</dbReference>
<proteinExistence type="predicted"/>
<dbReference type="OrthoDB" id="9788101at2"/>
<gene>
    <name evidence="2" type="ORF">PJIAN_3173</name>
</gene>
<accession>A0A170ZNN0</accession>
<dbReference type="RefSeq" id="WP_068703552.1">
    <property type="nucleotide sequence ID" value="NZ_BDCR01000003.1"/>
</dbReference>
<dbReference type="SUPFAM" id="SSF53448">
    <property type="entry name" value="Nucleotide-diphospho-sugar transferases"/>
    <property type="match status" value="1"/>
</dbReference>
<dbReference type="Gene3D" id="3.90.550.10">
    <property type="entry name" value="Spore Coat Polysaccharide Biosynthesis Protein SpsA, Chain A"/>
    <property type="match status" value="1"/>
</dbReference>
<dbReference type="CDD" id="cd06433">
    <property type="entry name" value="GT_2_WfgS_like"/>
    <property type="match status" value="1"/>
</dbReference>
<comment type="caution">
    <text evidence="2">The sequence shown here is derived from an EMBL/GenBank/DDBJ whole genome shotgun (WGS) entry which is preliminary data.</text>
</comment>